<dbReference type="Proteomes" id="UP000182517">
    <property type="component" value="Chromosome"/>
</dbReference>
<proteinExistence type="predicted"/>
<dbReference type="Pfam" id="PF07690">
    <property type="entry name" value="MFS_1"/>
    <property type="match status" value="1"/>
</dbReference>
<dbReference type="PANTHER" id="PTHR11360:SF304">
    <property type="entry name" value="MFS DOMAIN-CONTAINING PROTEIN"/>
    <property type="match status" value="1"/>
</dbReference>
<evidence type="ECO:0000256" key="3">
    <source>
        <dbReference type="ARBA" id="ARBA00023136"/>
    </source>
</evidence>
<dbReference type="SUPFAM" id="SSF103473">
    <property type="entry name" value="MFS general substrate transporter"/>
    <property type="match status" value="1"/>
</dbReference>
<name>A0A1L3GP45_9BACT</name>
<organism evidence="6 7">
    <name type="scientific">Syntrophotalea acetylenivorans</name>
    <dbReference type="NCBI Taxonomy" id="1842532"/>
    <lineage>
        <taxon>Bacteria</taxon>
        <taxon>Pseudomonadati</taxon>
        <taxon>Thermodesulfobacteriota</taxon>
        <taxon>Desulfuromonadia</taxon>
        <taxon>Desulfuromonadales</taxon>
        <taxon>Syntrophotaleaceae</taxon>
        <taxon>Syntrophotalea</taxon>
    </lineage>
</organism>
<protein>
    <submittedName>
        <fullName evidence="6">Transporter</fullName>
    </submittedName>
</protein>
<reference evidence="6 7" key="1">
    <citation type="journal article" date="2017" name="Genome Announc.">
        <title>Complete Genome Sequences of Two Acetylene-Fermenting Pelobacter acetylenicus Strains.</title>
        <authorList>
            <person name="Sutton J.M."/>
            <person name="Baesman S.M."/>
            <person name="Fierst J.L."/>
            <person name="Poret-Peterson A.T."/>
            <person name="Oremland R.S."/>
            <person name="Dunlap D.S."/>
            <person name="Akob D.M."/>
        </authorList>
    </citation>
    <scope>NUCLEOTIDE SEQUENCE [LARGE SCALE GENOMIC DNA]</scope>
    <source>
        <strain evidence="6 7">SFB93</strain>
    </source>
</reference>
<dbReference type="RefSeq" id="WP_072283415.1">
    <property type="nucleotide sequence ID" value="NZ_CP015519.1"/>
</dbReference>
<dbReference type="AlphaFoldDB" id="A0A1L3GP45"/>
<feature type="transmembrane region" description="Helical" evidence="4">
    <location>
        <begin position="399"/>
        <end position="418"/>
    </location>
</feature>
<feature type="transmembrane region" description="Helical" evidence="4">
    <location>
        <begin position="150"/>
        <end position="170"/>
    </location>
</feature>
<dbReference type="OrthoDB" id="9793415at2"/>
<feature type="transmembrane region" description="Helical" evidence="4">
    <location>
        <begin position="116"/>
        <end position="138"/>
    </location>
</feature>
<evidence type="ECO:0000313" key="6">
    <source>
        <dbReference type="EMBL" id="APG27448.1"/>
    </source>
</evidence>
<feature type="domain" description="Major facilitator superfamily (MFS) profile" evidence="5">
    <location>
        <begin position="9"/>
        <end position="423"/>
    </location>
</feature>
<feature type="transmembrane region" description="Helical" evidence="4">
    <location>
        <begin position="91"/>
        <end position="110"/>
    </location>
</feature>
<dbReference type="InterPro" id="IPR011701">
    <property type="entry name" value="MFS"/>
</dbReference>
<feature type="transmembrane region" description="Helical" evidence="4">
    <location>
        <begin position="62"/>
        <end position="79"/>
    </location>
</feature>
<gene>
    <name evidence="6" type="ORF">A7E78_06090</name>
</gene>
<keyword evidence="1 4" id="KW-0812">Transmembrane</keyword>
<feature type="transmembrane region" description="Helical" evidence="4">
    <location>
        <begin position="12"/>
        <end position="33"/>
    </location>
</feature>
<feature type="transmembrane region" description="Helical" evidence="4">
    <location>
        <begin position="271"/>
        <end position="288"/>
    </location>
</feature>
<dbReference type="PANTHER" id="PTHR11360">
    <property type="entry name" value="MONOCARBOXYLATE TRANSPORTER"/>
    <property type="match status" value="1"/>
</dbReference>
<dbReference type="InterPro" id="IPR020846">
    <property type="entry name" value="MFS_dom"/>
</dbReference>
<feature type="transmembrane region" description="Helical" evidence="4">
    <location>
        <begin position="182"/>
        <end position="201"/>
    </location>
</feature>
<sequence>MNQGKEPIQAWITVFAGTAINLCLGILYAWSIWKKSLVNMDLAGQTMSGINAGWTYLTNSQAATPFSLCIVMFMLCMIPGGKIQDKLGPKAGATIGGLCMAAGCIIAGLMKSYTGLIIGFGFMGGLGMGIGYASPTPAALKWFGPHKRGFVAGLVVMGYGGAAIYIAPLARYLINNYGISGSFFALGVFFALVVIIAGQLLKTPPVGYTPPASPATQATNATATKENWAPSQIVKTWQFYVLVIMFILATQSGLLIIGNAAGLLSKVGKEIPFFVTNAWILAAYGGIVNAAGRPCTGIYSDKWGRMRAYALNCGLSALCIFSLPMIIASKSIVLLFLAVGIGFWQYGGLLSLMPSFVADFFGPKNLGINYGLVFIGWGLGAFMPKLGGIIQDQTGSLDLAFYISGVLLIVSVVLALMLKRPCDAHVTVTQIAPAESS</sequence>
<keyword evidence="3 4" id="KW-0472">Membrane</keyword>
<feature type="transmembrane region" description="Helical" evidence="4">
    <location>
        <begin position="368"/>
        <end position="387"/>
    </location>
</feature>
<dbReference type="InterPro" id="IPR036259">
    <property type="entry name" value="MFS_trans_sf"/>
</dbReference>
<feature type="transmembrane region" description="Helical" evidence="4">
    <location>
        <begin position="309"/>
        <end position="327"/>
    </location>
</feature>
<feature type="transmembrane region" description="Helical" evidence="4">
    <location>
        <begin position="239"/>
        <end position="265"/>
    </location>
</feature>
<evidence type="ECO:0000256" key="4">
    <source>
        <dbReference type="SAM" id="Phobius"/>
    </source>
</evidence>
<dbReference type="Gene3D" id="1.20.1250.20">
    <property type="entry name" value="MFS general substrate transporter like domains"/>
    <property type="match status" value="2"/>
</dbReference>
<dbReference type="GO" id="GO:0022857">
    <property type="term" value="F:transmembrane transporter activity"/>
    <property type="evidence" value="ECO:0007669"/>
    <property type="project" value="InterPro"/>
</dbReference>
<dbReference type="InterPro" id="IPR050327">
    <property type="entry name" value="Proton-linked_MCT"/>
</dbReference>
<keyword evidence="2 4" id="KW-1133">Transmembrane helix</keyword>
<evidence type="ECO:0000313" key="7">
    <source>
        <dbReference type="Proteomes" id="UP000182517"/>
    </source>
</evidence>
<accession>A0A1L3GP45</accession>
<feature type="transmembrane region" description="Helical" evidence="4">
    <location>
        <begin position="333"/>
        <end position="356"/>
    </location>
</feature>
<dbReference type="PROSITE" id="PS50850">
    <property type="entry name" value="MFS"/>
    <property type="match status" value="1"/>
</dbReference>
<dbReference type="KEGG" id="pef:A7E78_06090"/>
<evidence type="ECO:0000259" key="5">
    <source>
        <dbReference type="PROSITE" id="PS50850"/>
    </source>
</evidence>
<dbReference type="STRING" id="1842532.A7E78_06090"/>
<dbReference type="CDD" id="cd17353">
    <property type="entry name" value="MFS_OFA_like"/>
    <property type="match status" value="1"/>
</dbReference>
<keyword evidence="7" id="KW-1185">Reference proteome</keyword>
<dbReference type="EMBL" id="CP015519">
    <property type="protein sequence ID" value="APG27448.1"/>
    <property type="molecule type" value="Genomic_DNA"/>
</dbReference>
<evidence type="ECO:0000256" key="1">
    <source>
        <dbReference type="ARBA" id="ARBA00022692"/>
    </source>
</evidence>
<evidence type="ECO:0000256" key="2">
    <source>
        <dbReference type="ARBA" id="ARBA00022989"/>
    </source>
</evidence>